<dbReference type="EMBL" id="GL888068">
    <property type="protein sequence ID" value="EGI68264.1"/>
    <property type="molecule type" value="Genomic_DNA"/>
</dbReference>
<dbReference type="InterPro" id="IPR005312">
    <property type="entry name" value="DUF1759"/>
</dbReference>
<dbReference type="Pfam" id="PF03564">
    <property type="entry name" value="DUF1759"/>
    <property type="match status" value="1"/>
</dbReference>
<gene>
    <name evidence="1" type="ORF">G5I_03077</name>
</gene>
<proteinExistence type="predicted"/>
<dbReference type="eggNOG" id="ENOG502T82R">
    <property type="taxonomic scope" value="Eukaryota"/>
</dbReference>
<dbReference type="PANTHER" id="PTHR22954">
    <property type="entry name" value="RETROVIRAL PROTEASE-RELATED"/>
    <property type="match status" value="1"/>
</dbReference>
<reference evidence="1" key="1">
    <citation type="submission" date="2011-02" db="EMBL/GenBank/DDBJ databases">
        <title>The genome of the leaf-cutting ant Acromyrmex echinatior suggests key adaptations to social evolution and fungus farming.</title>
        <authorList>
            <person name="Nygaard S."/>
            <person name="Zhang G."/>
        </authorList>
    </citation>
    <scope>NUCLEOTIDE SEQUENCE</scope>
</reference>
<evidence type="ECO:0000313" key="1">
    <source>
        <dbReference type="EMBL" id="EGI68264.1"/>
    </source>
</evidence>
<feature type="non-terminal residue" evidence="1">
    <location>
        <position position="1"/>
    </location>
</feature>
<dbReference type="Proteomes" id="UP000007755">
    <property type="component" value="Unassembled WGS sequence"/>
</dbReference>
<feature type="non-terminal residue" evidence="1">
    <location>
        <position position="92"/>
    </location>
</feature>
<protein>
    <submittedName>
        <fullName evidence="1">Uncharacterized protein</fullName>
    </submittedName>
</protein>
<dbReference type="InParanoid" id="F4WC06"/>
<dbReference type="PANTHER" id="PTHR22954:SF3">
    <property type="entry name" value="PROTEIN CBG08539"/>
    <property type="match status" value="1"/>
</dbReference>
<name>F4WC06_ACREC</name>
<dbReference type="OrthoDB" id="7553032at2759"/>
<organism evidence="2">
    <name type="scientific">Acromyrmex echinatior</name>
    <name type="common">Panamanian leafcutter ant</name>
    <name type="synonym">Acromyrmex octospinosus echinatior</name>
    <dbReference type="NCBI Taxonomy" id="103372"/>
    <lineage>
        <taxon>Eukaryota</taxon>
        <taxon>Metazoa</taxon>
        <taxon>Ecdysozoa</taxon>
        <taxon>Arthropoda</taxon>
        <taxon>Hexapoda</taxon>
        <taxon>Insecta</taxon>
        <taxon>Pterygota</taxon>
        <taxon>Neoptera</taxon>
        <taxon>Endopterygota</taxon>
        <taxon>Hymenoptera</taxon>
        <taxon>Apocrita</taxon>
        <taxon>Aculeata</taxon>
        <taxon>Formicoidea</taxon>
        <taxon>Formicidae</taxon>
        <taxon>Myrmicinae</taxon>
        <taxon>Acromyrmex</taxon>
    </lineage>
</organism>
<accession>F4WC06</accession>
<sequence length="92" mass="10617">SFSGAFEDWPTFRDLFQSIVGNNSSISAIEKFHYLKTCLEGPAKELIQPLAMTEDNYPRAWELLSERYENKRELSRSNFSKFTAVAKMKSES</sequence>
<dbReference type="AlphaFoldDB" id="F4WC06"/>
<evidence type="ECO:0000313" key="2">
    <source>
        <dbReference type="Proteomes" id="UP000007755"/>
    </source>
</evidence>
<keyword evidence="2" id="KW-1185">Reference proteome</keyword>